<keyword evidence="7" id="KW-0804">Transcription</keyword>
<sequence length="382" mass="40175">MAPLSAALTDEGKRRSSMDKAKVSHLSRQLQLRLQYARLKVEHGWHKQNLNEVENLYFRRTNNRPRQQSGFGPTTQTSYLSTSNIHPLAPQTLSFKAHTFSKVSEPAQVTMTNHPVVPFSSSPATGPSVDSSPSSTTAELSESQSSSQGAINPSSLSPSTSNIGPALPSSVVSAMPSRAYTASTQETHQPIPSPSASAPAQTSTLHSPVIPLSARAMQKQRQTVKPIQLTSIAAAARSRSANTSSMPAYPASVSNPTRSVIPHFNQFTSTPVPLVDTMGRNVASLTYDSFWSSHNASVIANRPLSFRASVGPVGGKAGEFGAGIGPGIGSGVTAYPGAIHSGLENTLSVKSLARISSDLVTAPNYSGSTLGLSQSFQVPTSP</sequence>
<dbReference type="EMBL" id="JANVFT010000064">
    <property type="protein sequence ID" value="KAJ4478879.1"/>
    <property type="molecule type" value="Genomic_DNA"/>
</dbReference>
<accession>A0ABQ8VBL9</accession>
<evidence type="ECO:0000256" key="7">
    <source>
        <dbReference type="ARBA" id="ARBA00023163"/>
    </source>
</evidence>
<keyword evidence="11" id="KW-1185">Reference proteome</keyword>
<feature type="compositionally biased region" description="Polar residues" evidence="9">
    <location>
        <begin position="180"/>
        <end position="190"/>
    </location>
</feature>
<name>A0ABQ8VBL9_9AGAR</name>
<protein>
    <submittedName>
        <fullName evidence="10">Uncharacterized protein</fullName>
    </submittedName>
</protein>
<evidence type="ECO:0000313" key="11">
    <source>
        <dbReference type="Proteomes" id="UP001150217"/>
    </source>
</evidence>
<evidence type="ECO:0000256" key="5">
    <source>
        <dbReference type="ARBA" id="ARBA00022491"/>
    </source>
</evidence>
<organism evidence="10 11">
    <name type="scientific">Lentinula lateritia</name>
    <dbReference type="NCBI Taxonomy" id="40482"/>
    <lineage>
        <taxon>Eukaryota</taxon>
        <taxon>Fungi</taxon>
        <taxon>Dikarya</taxon>
        <taxon>Basidiomycota</taxon>
        <taxon>Agaricomycotina</taxon>
        <taxon>Agaricomycetes</taxon>
        <taxon>Agaricomycetidae</taxon>
        <taxon>Agaricales</taxon>
        <taxon>Marasmiineae</taxon>
        <taxon>Omphalotaceae</taxon>
        <taxon>Lentinula</taxon>
    </lineage>
</organism>
<keyword evidence="4" id="KW-0963">Cytoplasm</keyword>
<reference evidence="10" key="1">
    <citation type="submission" date="2022-08" db="EMBL/GenBank/DDBJ databases">
        <title>A Global Phylogenomic Analysis of the Shiitake Genus Lentinula.</title>
        <authorList>
            <consortium name="DOE Joint Genome Institute"/>
            <person name="Sierra-Patev S."/>
            <person name="Min B."/>
            <person name="Naranjo-Ortiz M."/>
            <person name="Looney B."/>
            <person name="Konkel Z."/>
            <person name="Slot J.C."/>
            <person name="Sakamoto Y."/>
            <person name="Steenwyk J.L."/>
            <person name="Rokas A."/>
            <person name="Carro J."/>
            <person name="Camarero S."/>
            <person name="Ferreira P."/>
            <person name="Molpeceres G."/>
            <person name="Ruiz-Duenas F.J."/>
            <person name="Serrano A."/>
            <person name="Henrissat B."/>
            <person name="Drula E."/>
            <person name="Hughes K.W."/>
            <person name="Mata J.L."/>
            <person name="Ishikawa N.K."/>
            <person name="Vargas-Isla R."/>
            <person name="Ushijima S."/>
            <person name="Smith C.A."/>
            <person name="Ahrendt S."/>
            <person name="Andreopoulos W."/>
            <person name="He G."/>
            <person name="Labutti K."/>
            <person name="Lipzen A."/>
            <person name="Ng V."/>
            <person name="Riley R."/>
            <person name="Sandor L."/>
            <person name="Barry K."/>
            <person name="Martinez A.T."/>
            <person name="Xiao Y."/>
            <person name="Gibbons J.G."/>
            <person name="Terashima K."/>
            <person name="Grigoriev I.V."/>
            <person name="Hibbett D.S."/>
        </authorList>
    </citation>
    <scope>NUCLEOTIDE SEQUENCE</scope>
    <source>
        <strain evidence="10">RHP3577 ss4</strain>
    </source>
</reference>
<dbReference type="Proteomes" id="UP001150217">
    <property type="component" value="Unassembled WGS sequence"/>
</dbReference>
<keyword evidence="6" id="KW-0805">Transcription regulation</keyword>
<gene>
    <name evidence="10" type="ORF">C8R41DRAFT_922746</name>
</gene>
<proteinExistence type="inferred from homology"/>
<comment type="similarity">
    <text evidence="3">Belongs to the WHI5/NRM1 family.</text>
</comment>
<feature type="region of interest" description="Disordered" evidence="9">
    <location>
        <begin position="114"/>
        <end position="205"/>
    </location>
</feature>
<feature type="region of interest" description="Disordered" evidence="9">
    <location>
        <begin position="1"/>
        <end position="21"/>
    </location>
</feature>
<evidence type="ECO:0000256" key="2">
    <source>
        <dbReference type="ARBA" id="ARBA00004496"/>
    </source>
</evidence>
<keyword evidence="8" id="KW-0539">Nucleus</keyword>
<comment type="subcellular location">
    <subcellularLocation>
        <location evidence="2">Cytoplasm</location>
    </subcellularLocation>
    <subcellularLocation>
        <location evidence="1">Nucleus</location>
    </subcellularLocation>
</comment>
<evidence type="ECO:0000256" key="3">
    <source>
        <dbReference type="ARBA" id="ARBA00006922"/>
    </source>
</evidence>
<evidence type="ECO:0000256" key="9">
    <source>
        <dbReference type="SAM" id="MobiDB-lite"/>
    </source>
</evidence>
<evidence type="ECO:0000256" key="8">
    <source>
        <dbReference type="ARBA" id="ARBA00023242"/>
    </source>
</evidence>
<evidence type="ECO:0000313" key="10">
    <source>
        <dbReference type="EMBL" id="KAJ4478879.1"/>
    </source>
</evidence>
<feature type="compositionally biased region" description="Polar residues" evidence="9">
    <location>
        <begin position="114"/>
        <end position="163"/>
    </location>
</feature>
<keyword evidence="5" id="KW-0678">Repressor</keyword>
<evidence type="ECO:0000256" key="6">
    <source>
        <dbReference type="ARBA" id="ARBA00023015"/>
    </source>
</evidence>
<feature type="compositionally biased region" description="Basic and acidic residues" evidence="9">
    <location>
        <begin position="10"/>
        <end position="21"/>
    </location>
</feature>
<dbReference type="InterPro" id="IPR013734">
    <property type="entry name" value="TF_Nrm1/Whi5"/>
</dbReference>
<evidence type="ECO:0000256" key="4">
    <source>
        <dbReference type="ARBA" id="ARBA00022490"/>
    </source>
</evidence>
<evidence type="ECO:0000256" key="1">
    <source>
        <dbReference type="ARBA" id="ARBA00004123"/>
    </source>
</evidence>
<dbReference type="Pfam" id="PF08528">
    <property type="entry name" value="Whi5"/>
    <property type="match status" value="1"/>
</dbReference>
<comment type="caution">
    <text evidence="10">The sequence shown here is derived from an EMBL/GenBank/DDBJ whole genome shotgun (WGS) entry which is preliminary data.</text>
</comment>